<protein>
    <recommendedName>
        <fullName evidence="3">DUF7725 domain-containing protein</fullName>
    </recommendedName>
</protein>
<evidence type="ECO:0000256" key="1">
    <source>
        <dbReference type="SAM" id="Coils"/>
    </source>
</evidence>
<evidence type="ECO:0000256" key="2">
    <source>
        <dbReference type="SAM" id="MobiDB-lite"/>
    </source>
</evidence>
<dbReference type="Proteomes" id="UP000326939">
    <property type="component" value="Chromosome 12"/>
</dbReference>
<dbReference type="PANTHER" id="PTHR35766">
    <property type="entry name" value="OS08G0543600 PROTEIN"/>
    <property type="match status" value="1"/>
</dbReference>
<feature type="coiled-coil region" evidence="1">
    <location>
        <begin position="103"/>
        <end position="130"/>
    </location>
</feature>
<feature type="region of interest" description="Disordered" evidence="2">
    <location>
        <begin position="839"/>
        <end position="886"/>
    </location>
</feature>
<dbReference type="EMBL" id="VDCV01000012">
    <property type="protein sequence ID" value="KAB5531570.1"/>
    <property type="molecule type" value="Genomic_DNA"/>
</dbReference>
<feature type="compositionally biased region" description="Polar residues" evidence="2">
    <location>
        <begin position="863"/>
        <end position="886"/>
    </location>
</feature>
<keyword evidence="5" id="KW-1185">Reference proteome</keyword>
<name>A0A5N5KML8_9ROSI</name>
<organism evidence="4 5">
    <name type="scientific">Salix brachista</name>
    <dbReference type="NCBI Taxonomy" id="2182728"/>
    <lineage>
        <taxon>Eukaryota</taxon>
        <taxon>Viridiplantae</taxon>
        <taxon>Streptophyta</taxon>
        <taxon>Embryophyta</taxon>
        <taxon>Tracheophyta</taxon>
        <taxon>Spermatophyta</taxon>
        <taxon>Magnoliopsida</taxon>
        <taxon>eudicotyledons</taxon>
        <taxon>Gunneridae</taxon>
        <taxon>Pentapetalae</taxon>
        <taxon>rosids</taxon>
        <taxon>fabids</taxon>
        <taxon>Malpighiales</taxon>
        <taxon>Salicaceae</taxon>
        <taxon>Saliceae</taxon>
        <taxon>Salix</taxon>
    </lineage>
</organism>
<gene>
    <name evidence="4" type="ORF">DKX38_018240</name>
</gene>
<feature type="coiled-coil region" evidence="1">
    <location>
        <begin position="196"/>
        <end position="282"/>
    </location>
</feature>
<accession>A0A5N5KML8</accession>
<dbReference type="PANTHER" id="PTHR35766:SF1">
    <property type="entry name" value="OS08G0543600 PROTEIN"/>
    <property type="match status" value="1"/>
</dbReference>
<evidence type="ECO:0000313" key="4">
    <source>
        <dbReference type="EMBL" id="KAB5531570.1"/>
    </source>
</evidence>
<comment type="caution">
    <text evidence="4">The sequence shown here is derived from an EMBL/GenBank/DDBJ whole genome shotgun (WGS) entry which is preliminary data.</text>
</comment>
<keyword evidence="1" id="KW-0175">Coiled coil</keyword>
<sequence>MEATAGVTAASRVSLSRKEWRAVTEQQHRNSGGGDEVVSDLLLYRGLFGGWGNVMGKKEKTLNLEHSKLGRSDERTIYEHGRGPVDVDFCSITVDGGLDDDILRQQIHSITRQREELQRMETELRAQAIAGSEIMEMQKSFHAQIKELEDAAAKLQVCVAITVTSPEILKFSPLILLNVFALFHKAEQLRERGQTIHDLERRMEDKDRELHAIKLDNEAAWAKEDLLREQNKELATFRREHDHSEAERAQHIQQLHDVQEHIQDKERQILELQEQHRADQETIYLKDEQLKVWIARVQEMDALHTNANHSLQAELRDRTEHYNQLWLGCQRQVACFIHPVLLYSVLGLYHLGLLGVHFAEMERVHLHTVQQLQFELADARERSGSYADESHLSQSNTKVVSNFIQNNGNQLDVNGIAASIASNGTLSNGNADNVQSFVSTGNAHQTNHVAGAPMAPTSLLGMPTYLPPGQVTALHPFILHQQGIPQSHVGHFHSVPAMSSVPHWQNGQAVTENAPLPTQNQLAPSQADHNLMSSDGKYDYERSVNGQEFHPDYLDVHISQGAEPDSVISSSTGESQVIESIDRGYLVNPQPEQSLQEISSQFTDALRLHPPERNTETKDQNVLNFNNHSQALMEEQASPAASASLSETSTHLVNVNETTINNGTAAVPIKALISSEQTSMGTGGKTSETPLLDERSLLTCIVRTIPTGGRIRINSTLPNRLGKMLSPLHWHDYKKKYGKLDDFVGGHPELFLIEGDFIQLREGAQEMIAATSAVAKVAAAAAASSPYSSFLPSVAVTPMAQSHRFKEVPSIESKFSNGVNLGAAGGISNVKVLSKSKDYQELNGPDSDRSSISSTQSKGSIHGMSNSIYTGKQQSRTTGAALTSRR</sequence>
<feature type="compositionally biased region" description="Polar residues" evidence="2">
    <location>
        <begin position="518"/>
        <end position="533"/>
    </location>
</feature>
<dbReference type="InterPro" id="IPR056142">
    <property type="entry name" value="DUF7725"/>
</dbReference>
<feature type="region of interest" description="Disordered" evidence="2">
    <location>
        <begin position="518"/>
        <end position="538"/>
    </location>
</feature>
<evidence type="ECO:0000259" key="3">
    <source>
        <dbReference type="Pfam" id="PF24851"/>
    </source>
</evidence>
<reference evidence="5" key="1">
    <citation type="journal article" date="2019" name="Gigascience">
        <title>De novo genome assembly of the endangered Acer yangbiense, a plant species with extremely small populations endemic to Yunnan Province, China.</title>
        <authorList>
            <person name="Yang J."/>
            <person name="Wariss H.M."/>
            <person name="Tao L."/>
            <person name="Zhang R."/>
            <person name="Yun Q."/>
            <person name="Hollingsworth P."/>
            <person name="Dao Z."/>
            <person name="Luo G."/>
            <person name="Guo H."/>
            <person name="Ma Y."/>
            <person name="Sun W."/>
        </authorList>
    </citation>
    <scope>NUCLEOTIDE SEQUENCE [LARGE SCALE GENOMIC DNA]</scope>
    <source>
        <strain evidence="5">cv. br00</strain>
    </source>
</reference>
<dbReference type="Pfam" id="PF24851">
    <property type="entry name" value="DUF7725"/>
    <property type="match status" value="1"/>
</dbReference>
<dbReference type="AlphaFoldDB" id="A0A5N5KML8"/>
<proteinExistence type="predicted"/>
<feature type="compositionally biased region" description="Low complexity" evidence="2">
    <location>
        <begin position="850"/>
        <end position="860"/>
    </location>
</feature>
<feature type="domain" description="DUF7725" evidence="3">
    <location>
        <begin position="691"/>
        <end position="761"/>
    </location>
</feature>
<evidence type="ECO:0000313" key="5">
    <source>
        <dbReference type="Proteomes" id="UP000326939"/>
    </source>
</evidence>